<feature type="domain" description="Clip" evidence="9">
    <location>
        <begin position="325"/>
        <end position="377"/>
    </location>
</feature>
<feature type="domain" description="Peptidase S1" evidence="8">
    <location>
        <begin position="100"/>
        <end position="399"/>
    </location>
</feature>
<feature type="domain" description="Clip" evidence="9">
    <location>
        <begin position="660"/>
        <end position="718"/>
    </location>
</feature>
<evidence type="ECO:0000256" key="3">
    <source>
        <dbReference type="ARBA" id="ARBA00022801"/>
    </source>
</evidence>
<evidence type="ECO:0000256" key="1">
    <source>
        <dbReference type="ARBA" id="ARBA00022670"/>
    </source>
</evidence>
<dbReference type="InterPro" id="IPR001314">
    <property type="entry name" value="Peptidase_S1A"/>
</dbReference>
<dbReference type="InterPro" id="IPR022700">
    <property type="entry name" value="CLIP"/>
</dbReference>
<reference evidence="11" key="1">
    <citation type="submission" date="2023-01" db="EMBL/GenBank/DDBJ databases">
        <title>Key to firefly adult light organ development and bioluminescence: homeobox transcription factors regulate luciferase expression and transportation to peroxisome.</title>
        <authorList>
            <person name="Fu X."/>
        </authorList>
    </citation>
    <scope>NUCLEOTIDE SEQUENCE [LARGE SCALE GENOMIC DNA]</scope>
</reference>
<dbReference type="PROSITE" id="PS51888">
    <property type="entry name" value="CLIP"/>
    <property type="match status" value="9"/>
</dbReference>
<name>A0AAN7PIY8_9COLE</name>
<sequence length="2962" mass="338382">MGGERCLTPFNETGECTQITECPRLLAAFAVVDPQDIDVLTEFVCEYPDDDPDDEDYVLKVCCGNSPNFTVFANASQEKPDFSNISDYRICGLQHRDDYILSDDKLTADEFPWLAAIINATLPAQRKGVCGGTLINTRYVLTSAQCTESFKDENIMLARLGDYNLNTDIDCFQLPEFNVFECTDVQEYGVEKIIKHPFYNAFILLNDIALLRLNETVKYSDYVRPICLPTSEDELTYYGITLYSTGFGQNDKDVKGPNTKKKIPTTLTPIHVCDDKISLLGYANLYTEYHFCSEDIQNSTYVACVGDEGGPVMFSKKFQWFIEEICKTPTGQKGECVPLASCEILLWSFANPKKEMRNYLKKFLCSKTTKNGRFVCCPVATDVLVFEDEKDNWDPNSIQNIKKLVNVDTCGKSNRYVNSDGLISLYDFPWLVKIKISENQEKFRVLCTGVLITERYVMYTAQCHHLIVEKGPYMQIQLDVYNGYKNNCNTTSSSYEKNCSAPQNYEYDDYKVHPFYDPVTKLNDIAILRLNRGVVFSEFIQPICLPLIPELPKHGLVQTSGWNETFLESELSVKTTYTSILISNYDCKAPNKQGDVITTYDMCTINGVPPENEVIGYPVTSLYKNQWYLLGFTSRGKEPRIHTRVQNYLQWIKETIDEEWCFTPFNETGECIQITECPRLMAEFAVVNPKDKDYLNEFVCKYPDDDPDGEDYVLKVCCGNSPNFTVFANTSQEEPDFSNISDYRFCGLQHRDDYFLSDDKLTADEFPWLAAIINATLPAQREGVCGGTLINNRYVLTSAQCTKLFKNKEIMLARLGDYNLNTEEDCFQLPESNDFECTVVQEYGIEKVINHPFYSSYLLLNDIALLRLNETVKFSDYVRPICLPTSEDELAYYGITLYSTGFGDNEPDVKGPKTKKKIRTTLTPVHVCDDKLSSLGYENLYTEYHFCSEDRKNATYVSCVGDEGGPVMFSKKFRWYIEEICKTPTGHKGECVPLASCEILLWSFANPKKEMRNYLKKFVCSKTTKNGRFVCCPVVTDVLVFEDEKDNWDPNSIQNIKKLVNVDTCGKSNRYVNSDGLISLYDFPWLVKIKISENQEKFRVLCTGVLITERYVMYTAQCHHLIVEKGPYMQIQLDVYNGYKNNCNTTSSSYEKKCSAHQNYEYDDYKVHPFYDPVTKLNDIAILRLNRGVVFSEFIQPICLPLIPELPKHGLIQTSGWNETFLNSELSVKTTYTSTLISNYDCKALNKQGDVITTYDMCTINGVPPENEVIGYPVTSLYKNQWYLLGFTSRGKEPRIHTRVQNYLQWIKETIDEEWCFTPFNETGECIQITECPRLMAEFAVVNPKDKDYLNEFVCKYPDDDPDGEDYVLKVCCGNSPNFTVFANTSQEEPDFSNISDYRFCGLQHRDDYFLSDDKLTADEFPWLAAIINATLPAQREGVCGGTLINTRYVLTSAQCTKLFKNKEIMLARLGDYNLNTEEDCFQLPESNDFECTVVQEYGIEKVINHPFYSSYLLFNDIALLRLNETVKFSDYVRPICLPTSEDELAYYGITLYSTGFGDNEPDVKGPKTKKKIRTTLTPVHVCDDKLSSLGYENLYTEYHFCSEDRKNATYVSCVGDEGGPVMFSKKFRWYIEEKYRFGEDAFAPAETTERDEPMQGTIPEIIPDIETLTETVPEDIPKTLSTSPVAGPSGISVNKHTIELYRQVTPDRCIPNTQLPHLIIKPKICKTPTGQKGECVPLASCEILLWSFANPKKEMRNYLKKFLCSKTTKNGIFVCCPVATDVLVFEDEKDNWDPNSIQNIKKLVNVDTCGKSNRYVKSDGLISLNDFPWLVKIKISENGGTFRVLCTGVLITERYVMYTAQCHHLIVEKGPYMQIQLDVYNGYNNNCNTTASSYEKHCSAPQNYEYADYKVHPFYNPVTKLNDIAILRLNRGVLFSEFIQPICLPLIPKLPKHGLVQTSGWNETFLNSELSVKTTYTSTLISNYDCKALNKQGDVITTYDMCTINGVPPANEVIGYPVSSLYKNQWYLLGFTSRGKEPRIHTRVQNYLQWIKETIDGEWCFTPFNETGECIQITECPRLMAEFAVVNPKDKDYLNEFVCKYPDDDPDGEDYVLKVCCGNSPNFTVFANTSQEESNFSNISDYRFCGLQHRDDYFLSDDKLTADEFPWLAAIINATLPAQSEGVCGGTLINTRYVLTSTQCTKLFKNKEIMLARLGDYNLNTEEDCFQLPESKEFECTVVQEYGIEKVINHPFYSSYLPLNDIALLRLNETVKFSEICKTPTGHKGECVPLASCEILLWSFANPKKEMRNYLKKFVCSKTTKNGRFVCCPVATDVLVFEDEKDNWDPNSIQNIKKLVNVDTCGKSNRYVNSDGLISLYDFPWLVKIKISENQENFRVLCTGVLITERYVMYTAQCHHLIVEKGPYMQIKLDVYNGYKNNCNTTSSSYEKNCSAPQNYECDDYKVHPFYDPVTKLNDIAILRLNRGVVFSEFIQPICLPLIPDLPKHGLVQTSGWNETFLESELSVKTTYTSTLISNYDCKALNKQGDVITTYDMCTINAVPPENEVIGYPVTSLYKNQWYLLGFTSRGKEPRIHTRVQNYLQWIKETIDGELCLTPFNETGECTQITDCPRLMAEFAVVNPKDKDYLNEFVCKYPDDDPDGEDYVLKVCCGHSPNFTVFANTSQEEPDFSNISDYRFCGLQHRDDYILSDDKLTADEFPWLAAIINATLPAQREGVCGGTLINSRYVLTSVECTKLFKNEEIMLARLGDYNLNTEEDCFQLPDLNDFECTVVQEYGIEKVINHPFYSSYLLLNDIALLRLNETVQFSDYVRPICLPTSEDELAYYGITLYSTGFGDNEPDVKGPKTKKKIRTTLTPVHVCDDKVSLLGYVNLYTEYHFCSEDRENATYVTCDGDEGGPVMFSKKFQWFIEGISSTFGCGDGEPQSHTKVFKYLRWIKLNIED</sequence>
<dbReference type="InterPro" id="IPR001254">
    <property type="entry name" value="Trypsin_dom"/>
</dbReference>
<keyword evidence="5" id="KW-1015">Disulfide bond</keyword>
<keyword evidence="1" id="KW-0645">Protease</keyword>
<feature type="domain" description="Clip" evidence="9">
    <location>
        <begin position="1315"/>
        <end position="1373"/>
    </location>
</feature>
<keyword evidence="2" id="KW-0732">Signal</keyword>
<feature type="domain" description="Peptidase S1" evidence="8">
    <location>
        <begin position="416"/>
        <end position="657"/>
    </location>
</feature>
<feature type="domain" description="Clip" evidence="9">
    <location>
        <begin position="1725"/>
        <end position="1777"/>
    </location>
</feature>
<evidence type="ECO:0000256" key="4">
    <source>
        <dbReference type="ARBA" id="ARBA00022825"/>
    </source>
</evidence>
<evidence type="ECO:0000256" key="6">
    <source>
        <dbReference type="ARBA" id="ARBA00023180"/>
    </source>
</evidence>
<dbReference type="InterPro" id="IPR043504">
    <property type="entry name" value="Peptidase_S1_PA_chymotrypsin"/>
</dbReference>
<dbReference type="SMART" id="SM01426">
    <property type="entry name" value="SAM_HD_adjacent"/>
    <property type="match status" value="5"/>
</dbReference>
<feature type="domain" description="Peptidase S1" evidence="8">
    <location>
        <begin position="2368"/>
        <end position="2609"/>
    </location>
</feature>
<keyword evidence="3" id="KW-0378">Hydrolase</keyword>
<dbReference type="GO" id="GO:0006508">
    <property type="term" value="P:proteolysis"/>
    <property type="evidence" value="ECO:0007669"/>
    <property type="project" value="UniProtKB-KW"/>
</dbReference>
<dbReference type="Proteomes" id="UP001353858">
    <property type="component" value="Unassembled WGS sequence"/>
</dbReference>
<dbReference type="PROSITE" id="PS50240">
    <property type="entry name" value="TRYPSIN_DOM"/>
    <property type="match status" value="9"/>
</dbReference>
<dbReference type="PRINTS" id="PR00722">
    <property type="entry name" value="CHYMOTRYPSIN"/>
</dbReference>
<evidence type="ECO:0000259" key="9">
    <source>
        <dbReference type="PROSITE" id="PS51888"/>
    </source>
</evidence>
<dbReference type="FunFam" id="2.40.10.10:FF:000028">
    <property type="entry name" value="Serine protease easter"/>
    <property type="match status" value="7"/>
</dbReference>
<keyword evidence="6" id="KW-0325">Glycoprotein</keyword>
<gene>
    <name evidence="10" type="ORF">RN001_003875</name>
</gene>
<feature type="domain" description="Clip" evidence="9">
    <location>
        <begin position="2277"/>
        <end position="2329"/>
    </location>
</feature>
<feature type="domain" description="Peptidase S1" evidence="8">
    <location>
        <begin position="1816"/>
        <end position="2057"/>
    </location>
</feature>
<dbReference type="CDD" id="cd00190">
    <property type="entry name" value="Tryp_SPc"/>
    <property type="match status" value="4"/>
</dbReference>
<evidence type="ECO:0000256" key="5">
    <source>
        <dbReference type="ARBA" id="ARBA00023157"/>
    </source>
</evidence>
<evidence type="ECO:0000313" key="10">
    <source>
        <dbReference type="EMBL" id="KAK4887604.1"/>
    </source>
</evidence>
<dbReference type="EMBL" id="JARPUR010000001">
    <property type="protein sequence ID" value="KAK4887604.1"/>
    <property type="molecule type" value="Genomic_DNA"/>
</dbReference>
<dbReference type="Gene3D" id="2.40.10.10">
    <property type="entry name" value="Trypsin-like serine proteases"/>
    <property type="match status" value="12"/>
</dbReference>
<feature type="domain" description="Clip" evidence="9">
    <location>
        <begin position="5"/>
        <end position="63"/>
    </location>
</feature>
<feature type="domain" description="Peptidase S1" evidence="8">
    <location>
        <begin position="755"/>
        <end position="1054"/>
    </location>
</feature>
<dbReference type="Pfam" id="PF12032">
    <property type="entry name" value="CLIP"/>
    <property type="match status" value="9"/>
</dbReference>
<dbReference type="Pfam" id="PF00089">
    <property type="entry name" value="Trypsin"/>
    <property type="match status" value="9"/>
</dbReference>
<dbReference type="GO" id="GO:0004252">
    <property type="term" value="F:serine-type endopeptidase activity"/>
    <property type="evidence" value="ECO:0007669"/>
    <property type="project" value="InterPro"/>
</dbReference>
<feature type="domain" description="Clip" evidence="9">
    <location>
        <begin position="2612"/>
        <end position="2670"/>
    </location>
</feature>
<feature type="domain" description="Clip" evidence="9">
    <location>
        <begin position="2060"/>
        <end position="2118"/>
    </location>
</feature>
<dbReference type="InterPro" id="IPR038565">
    <property type="entry name" value="CLIP_sf"/>
</dbReference>
<comment type="similarity">
    <text evidence="7">Belongs to the peptidase S1 family. CLIP subfamily.</text>
</comment>
<keyword evidence="11" id="KW-1185">Reference proteome</keyword>
<feature type="domain" description="Clip" evidence="9">
    <location>
        <begin position="980"/>
        <end position="1032"/>
    </location>
</feature>
<feature type="domain" description="Peptidase S1" evidence="8">
    <location>
        <begin position="1071"/>
        <end position="1312"/>
    </location>
</feature>
<accession>A0AAN7PIY8</accession>
<dbReference type="Gene3D" id="3.30.1640.30">
    <property type="match status" value="9"/>
</dbReference>
<dbReference type="PANTHER" id="PTHR24260">
    <property type="match status" value="1"/>
</dbReference>
<feature type="domain" description="Peptidase S1" evidence="8">
    <location>
        <begin position="2155"/>
        <end position="2367"/>
    </location>
</feature>
<evidence type="ECO:0000313" key="11">
    <source>
        <dbReference type="Proteomes" id="UP001353858"/>
    </source>
</evidence>
<keyword evidence="4" id="KW-0720">Serine protease</keyword>
<evidence type="ECO:0000256" key="7">
    <source>
        <dbReference type="ARBA" id="ARBA00024195"/>
    </source>
</evidence>
<organism evidence="10 11">
    <name type="scientific">Aquatica leii</name>
    <dbReference type="NCBI Taxonomy" id="1421715"/>
    <lineage>
        <taxon>Eukaryota</taxon>
        <taxon>Metazoa</taxon>
        <taxon>Ecdysozoa</taxon>
        <taxon>Arthropoda</taxon>
        <taxon>Hexapoda</taxon>
        <taxon>Insecta</taxon>
        <taxon>Pterygota</taxon>
        <taxon>Neoptera</taxon>
        <taxon>Endopterygota</taxon>
        <taxon>Coleoptera</taxon>
        <taxon>Polyphaga</taxon>
        <taxon>Elateriformia</taxon>
        <taxon>Elateroidea</taxon>
        <taxon>Lampyridae</taxon>
        <taxon>Luciolinae</taxon>
        <taxon>Aquatica</taxon>
    </lineage>
</organism>
<dbReference type="SMART" id="SM00020">
    <property type="entry name" value="Tryp_SPc"/>
    <property type="match status" value="8"/>
</dbReference>
<dbReference type="SUPFAM" id="SSF50494">
    <property type="entry name" value="Trypsin-like serine proteases"/>
    <property type="match status" value="9"/>
</dbReference>
<evidence type="ECO:0000259" key="8">
    <source>
        <dbReference type="PROSITE" id="PS50240"/>
    </source>
</evidence>
<dbReference type="PANTHER" id="PTHR24260:SF136">
    <property type="entry name" value="GH08193P-RELATED"/>
    <property type="match status" value="1"/>
</dbReference>
<proteinExistence type="inferred from homology"/>
<dbReference type="InterPro" id="IPR009003">
    <property type="entry name" value="Peptidase_S1_PA"/>
</dbReference>
<feature type="domain" description="Peptidase S1" evidence="8">
    <location>
        <begin position="2707"/>
        <end position="2961"/>
    </location>
</feature>
<comment type="caution">
    <text evidence="10">The sequence shown here is derived from an EMBL/GenBank/DDBJ whole genome shotgun (WGS) entry which is preliminary data.</text>
</comment>
<dbReference type="InterPro" id="IPR051333">
    <property type="entry name" value="CLIP_Serine_Protease"/>
</dbReference>
<protein>
    <submittedName>
        <fullName evidence="10">Uncharacterized protein</fullName>
    </submittedName>
</protein>
<evidence type="ECO:0000256" key="2">
    <source>
        <dbReference type="ARBA" id="ARBA00022729"/>
    </source>
</evidence>
<dbReference type="SMART" id="SM00680">
    <property type="entry name" value="CLIP"/>
    <property type="match status" value="9"/>
</dbReference>
<feature type="domain" description="Peptidase S1" evidence="8">
    <location>
        <begin position="1410"/>
        <end position="1747"/>
    </location>
</feature>